<dbReference type="RefSeq" id="WP_067487035.1">
    <property type="nucleotide sequence ID" value="NZ_LT615367.1"/>
</dbReference>
<gene>
    <name evidence="1" type="ORF">DAQ1742_01914</name>
</gene>
<reference evidence="1 2" key="1">
    <citation type="submission" date="2016-09" db="EMBL/GenBank/DDBJ databases">
        <authorList>
            <person name="Reverchon S."/>
            <person name="Nasser W."/>
            <person name="Leonard S."/>
            <person name="Brochier C."/>
            <person name="Duprey A."/>
        </authorList>
    </citation>
    <scope>NUCLEOTIDE SEQUENCE [LARGE SCALE GENOMIC DNA]</scope>
    <source>
        <strain evidence="1 2">174/2</strain>
    </source>
</reference>
<name>A0A375A9Q6_9GAMM</name>
<dbReference type="KEGG" id="daq:DAQ1742_01914"/>
<evidence type="ECO:0008006" key="3">
    <source>
        <dbReference type="Google" id="ProtNLM"/>
    </source>
</evidence>
<organism evidence="1 2">
    <name type="scientific">Dickeya aquatica</name>
    <dbReference type="NCBI Taxonomy" id="1401087"/>
    <lineage>
        <taxon>Bacteria</taxon>
        <taxon>Pseudomonadati</taxon>
        <taxon>Pseudomonadota</taxon>
        <taxon>Gammaproteobacteria</taxon>
        <taxon>Enterobacterales</taxon>
        <taxon>Pectobacteriaceae</taxon>
        <taxon>Dickeya</taxon>
    </lineage>
</organism>
<sequence length="76" mass="8596">MIATKLKPVNTAADGALVELLNKARLEERKDQHFSFSLRLAALAVRAQKRDLSAAEVVELIRQESERFEHSAQELH</sequence>
<evidence type="ECO:0000313" key="1">
    <source>
        <dbReference type="EMBL" id="SLM62844.1"/>
    </source>
</evidence>
<evidence type="ECO:0000313" key="2">
    <source>
        <dbReference type="Proteomes" id="UP000294820"/>
    </source>
</evidence>
<dbReference type="InterPro" id="IPR020126">
    <property type="entry name" value="DUF2732"/>
</dbReference>
<dbReference type="Pfam" id="PF10809">
    <property type="entry name" value="DUF2732"/>
    <property type="match status" value="1"/>
</dbReference>
<dbReference type="EMBL" id="LT615367">
    <property type="protein sequence ID" value="SLM62844.1"/>
    <property type="molecule type" value="Genomic_DNA"/>
</dbReference>
<dbReference type="AlphaFoldDB" id="A0A375A9Q6"/>
<accession>A0A375A9Q6</accession>
<dbReference type="Proteomes" id="UP000294820">
    <property type="component" value="Chromosome 1"/>
</dbReference>
<proteinExistence type="predicted"/>
<keyword evidence="2" id="KW-1185">Reference proteome</keyword>
<protein>
    <recommendedName>
        <fullName evidence="3">Phage protein</fullName>
    </recommendedName>
</protein>